<keyword evidence="9" id="KW-1185">Reference proteome</keyword>
<keyword evidence="5" id="KW-0547">Nucleotide-binding</keyword>
<dbReference type="PROSITE" id="PS50902">
    <property type="entry name" value="FLAVODOXIN_LIKE"/>
    <property type="match status" value="1"/>
</dbReference>
<evidence type="ECO:0000256" key="4">
    <source>
        <dbReference type="ARBA" id="ARBA00023002"/>
    </source>
</evidence>
<keyword evidence="2 5" id="KW-0285">Flavoprotein</keyword>
<dbReference type="InterPro" id="IPR037513">
    <property type="entry name" value="NQO"/>
</dbReference>
<comment type="catalytic activity">
    <reaction evidence="5">
        <text>a quinone + NADPH + H(+) = a quinol + NADP(+)</text>
        <dbReference type="Rhea" id="RHEA:46164"/>
        <dbReference type="ChEBI" id="CHEBI:15378"/>
        <dbReference type="ChEBI" id="CHEBI:24646"/>
        <dbReference type="ChEBI" id="CHEBI:57783"/>
        <dbReference type="ChEBI" id="CHEBI:58349"/>
        <dbReference type="ChEBI" id="CHEBI:132124"/>
        <dbReference type="EC" id="1.6.5.2"/>
    </reaction>
</comment>
<dbReference type="NCBIfam" id="TIGR01755">
    <property type="entry name" value="flav_wrbA"/>
    <property type="match status" value="1"/>
</dbReference>
<comment type="catalytic activity">
    <reaction evidence="5">
        <text>a quinone + NADH + H(+) = a quinol + NAD(+)</text>
        <dbReference type="Rhea" id="RHEA:46160"/>
        <dbReference type="ChEBI" id="CHEBI:15378"/>
        <dbReference type="ChEBI" id="CHEBI:24646"/>
        <dbReference type="ChEBI" id="CHEBI:57540"/>
        <dbReference type="ChEBI" id="CHEBI:57945"/>
        <dbReference type="ChEBI" id="CHEBI:132124"/>
        <dbReference type="EC" id="1.6.5.2"/>
    </reaction>
</comment>
<dbReference type="InterPro" id="IPR005025">
    <property type="entry name" value="FMN_Rdtase-like_dom"/>
</dbReference>
<feature type="binding site" evidence="5">
    <location>
        <position position="130"/>
    </location>
    <ligand>
        <name>FMN</name>
        <dbReference type="ChEBI" id="CHEBI:58210"/>
    </ligand>
</feature>
<comment type="caution">
    <text evidence="5">Lacks conserved residue(s) required for the propagation of feature annotation.</text>
</comment>
<dbReference type="Pfam" id="PF03358">
    <property type="entry name" value="FMN_red"/>
    <property type="match status" value="1"/>
</dbReference>
<comment type="cofactor">
    <cofactor evidence="5">
        <name>FMN</name>
        <dbReference type="ChEBI" id="CHEBI:58210"/>
    </cofactor>
    <text evidence="5">Binds 1 FMN per monomer.</text>
</comment>
<evidence type="ECO:0000313" key="8">
    <source>
        <dbReference type="EMBL" id="UUP16287.1"/>
    </source>
</evidence>
<keyword evidence="5" id="KW-0521">NADP</keyword>
<feature type="binding site" evidence="5">
    <location>
        <begin position="10"/>
        <end position="15"/>
    </location>
    <ligand>
        <name>FMN</name>
        <dbReference type="ChEBI" id="CHEBI:58210"/>
    </ligand>
</feature>
<dbReference type="PANTHER" id="PTHR30546:SF23">
    <property type="entry name" value="FLAVOPROTEIN-LIKE PROTEIN YCP4-RELATED"/>
    <property type="match status" value="1"/>
</dbReference>
<feature type="binding site" evidence="5">
    <location>
        <position position="94"/>
    </location>
    <ligand>
        <name>substrate</name>
    </ligand>
</feature>
<dbReference type="InterPro" id="IPR010089">
    <property type="entry name" value="Flavoprotein_WrbA-like"/>
</dbReference>
<evidence type="ECO:0000256" key="6">
    <source>
        <dbReference type="SAM" id="MobiDB-lite"/>
    </source>
</evidence>
<dbReference type="EMBL" id="CP030941">
    <property type="protein sequence ID" value="UUP16287.1"/>
    <property type="molecule type" value="Genomic_DNA"/>
</dbReference>
<dbReference type="SUPFAM" id="SSF52218">
    <property type="entry name" value="Flavoproteins"/>
    <property type="match status" value="1"/>
</dbReference>
<evidence type="ECO:0000256" key="2">
    <source>
        <dbReference type="ARBA" id="ARBA00022630"/>
    </source>
</evidence>
<proteinExistence type="inferred from homology"/>
<protein>
    <recommendedName>
        <fullName evidence="5">NAD(P)H dehydrogenase (quinone)</fullName>
        <ecNumber evidence="5">1.6.5.2</ecNumber>
    </recommendedName>
    <alternativeName>
        <fullName evidence="5">NAD(P)H:quinone oxidoreductase</fullName>
        <shortName evidence="5">NQO</shortName>
    </alternativeName>
</protein>
<feature type="binding site" evidence="5">
    <location>
        <begin position="74"/>
        <end position="76"/>
    </location>
    <ligand>
        <name>FMN</name>
        <dbReference type="ChEBI" id="CHEBI:58210"/>
    </ligand>
</feature>
<dbReference type="Gene3D" id="3.40.50.360">
    <property type="match status" value="1"/>
</dbReference>
<dbReference type="Proteomes" id="UP001342418">
    <property type="component" value="Chromosome"/>
</dbReference>
<keyword evidence="5" id="KW-0520">NAD</keyword>
<keyword evidence="3 5" id="KW-0288">FMN</keyword>
<evidence type="ECO:0000313" key="9">
    <source>
        <dbReference type="Proteomes" id="UP001342418"/>
    </source>
</evidence>
<dbReference type="InterPro" id="IPR029039">
    <property type="entry name" value="Flavoprotein-like_sf"/>
</dbReference>
<gene>
    <name evidence="8" type="primary">pnpB</name>
    <name evidence="8" type="ORF">NTH_00732</name>
</gene>
<dbReference type="NCBIfam" id="NF002999">
    <property type="entry name" value="PRK03767.1"/>
    <property type="match status" value="1"/>
</dbReference>
<dbReference type="PANTHER" id="PTHR30546">
    <property type="entry name" value="FLAVODOXIN-RELATED PROTEIN WRBA-RELATED"/>
    <property type="match status" value="1"/>
</dbReference>
<dbReference type="HAMAP" id="MF_01017">
    <property type="entry name" value="NQOR"/>
    <property type="match status" value="1"/>
</dbReference>
<reference evidence="8 9" key="1">
    <citation type="submission" date="2018-07" db="EMBL/GenBank/DDBJ databases">
        <title>Genome sequence of Nitratireductor thuwali#1536.</title>
        <authorList>
            <person name="Michoud G."/>
            <person name="Merlino G."/>
            <person name="Sefrji F.O."/>
            <person name="Daffonchio D."/>
        </authorList>
    </citation>
    <scope>NUCLEOTIDE SEQUENCE [LARGE SCALE GENOMIC DNA]</scope>
    <source>
        <strain evidence="9">Nit1536</strain>
    </source>
</reference>
<evidence type="ECO:0000256" key="3">
    <source>
        <dbReference type="ARBA" id="ARBA00022643"/>
    </source>
</evidence>
<dbReference type="InterPro" id="IPR008254">
    <property type="entry name" value="Flavodoxin/NO_synth"/>
</dbReference>
<evidence type="ECO:0000256" key="5">
    <source>
        <dbReference type="HAMAP-Rule" id="MF_01017"/>
    </source>
</evidence>
<feature type="region of interest" description="Disordered" evidence="6">
    <location>
        <begin position="153"/>
        <end position="176"/>
    </location>
</feature>
<feature type="binding site" evidence="5">
    <location>
        <position position="12"/>
    </location>
    <ligand>
        <name>NAD(+)</name>
        <dbReference type="ChEBI" id="CHEBI:57540"/>
    </ligand>
</feature>
<name>A0ABY5MHP7_9HYPH</name>
<sequence length="215" mass="22709">MTRILVLYYSAYGHIAEMARAVTEGARETGASVVLKCIPEFEAREAPAEGQGDVPVATIDELPDYDAIVFGTPTRFGNMAAPMKAFLDRLGSLWAQDALVGRVGGVFTSSGSQHGGQEHTLLSMQASLMHLGMVVVGLPYTFKGQTRMDEITGGSPYGATTIASGGNGGDRRPSTNELEGARFQGAHLARIAISIRGTGPIEKVQRQALLARADG</sequence>
<keyword evidence="4 5" id="KW-0560">Oxidoreductase</keyword>
<dbReference type="EC" id="1.6.5.2" evidence="5"/>
<dbReference type="RefSeq" id="WP_338528723.1">
    <property type="nucleotide sequence ID" value="NZ_CP030941.1"/>
</dbReference>
<feature type="domain" description="Flavodoxin-like" evidence="7">
    <location>
        <begin position="4"/>
        <end position="189"/>
    </location>
</feature>
<organism evidence="8 9">
    <name type="scientific">Nitratireductor thuwali</name>
    <dbReference type="NCBI Taxonomy" id="2267699"/>
    <lineage>
        <taxon>Bacteria</taxon>
        <taxon>Pseudomonadati</taxon>
        <taxon>Pseudomonadota</taxon>
        <taxon>Alphaproteobacteria</taxon>
        <taxon>Hyphomicrobiales</taxon>
        <taxon>Phyllobacteriaceae</taxon>
        <taxon>Nitratireductor</taxon>
    </lineage>
</organism>
<comment type="similarity">
    <text evidence="1 5">Belongs to the WrbA family.</text>
</comment>
<accession>A0ABY5MHP7</accession>
<dbReference type="GO" id="GO:0003955">
    <property type="term" value="F:NAD(P)H dehydrogenase (quinone) activity"/>
    <property type="evidence" value="ECO:0007669"/>
    <property type="project" value="UniProtKB-EC"/>
</dbReference>
<evidence type="ECO:0000256" key="1">
    <source>
        <dbReference type="ARBA" id="ARBA00006961"/>
    </source>
</evidence>
<evidence type="ECO:0000259" key="7">
    <source>
        <dbReference type="PROSITE" id="PS50902"/>
    </source>
</evidence>